<keyword evidence="3" id="KW-1185">Reference proteome</keyword>
<protein>
    <submittedName>
        <fullName evidence="2">Uncharacterized protein</fullName>
    </submittedName>
</protein>
<proteinExistence type="predicted"/>
<comment type="caution">
    <text evidence="2">The sequence shown here is derived from an EMBL/GenBank/DDBJ whole genome shotgun (WGS) entry which is preliminary data.</text>
</comment>
<evidence type="ECO:0000313" key="3">
    <source>
        <dbReference type="Proteomes" id="UP001454036"/>
    </source>
</evidence>
<evidence type="ECO:0000313" key="2">
    <source>
        <dbReference type="EMBL" id="GAA0158241.1"/>
    </source>
</evidence>
<reference evidence="2 3" key="1">
    <citation type="submission" date="2024-01" db="EMBL/GenBank/DDBJ databases">
        <title>The complete chloroplast genome sequence of Lithospermum erythrorhizon: insights into the phylogenetic relationship among Boraginaceae species and the maternal lineages of purple gromwells.</title>
        <authorList>
            <person name="Okada T."/>
            <person name="Watanabe K."/>
        </authorList>
    </citation>
    <scope>NUCLEOTIDE SEQUENCE [LARGE SCALE GENOMIC DNA]</scope>
</reference>
<dbReference type="Proteomes" id="UP001454036">
    <property type="component" value="Unassembled WGS sequence"/>
</dbReference>
<feature type="region of interest" description="Disordered" evidence="1">
    <location>
        <begin position="77"/>
        <end position="100"/>
    </location>
</feature>
<dbReference type="EMBL" id="BAABME010035179">
    <property type="protein sequence ID" value="GAA0158241.1"/>
    <property type="molecule type" value="Genomic_DNA"/>
</dbReference>
<sequence>MLYDLNSKVVFRSRDVIFDETCFSFHNSVLPNDSTLPVLPLKFHVNIFYPNALLSSPFLAVNHDNVFNSVPASPVSPTHPVQNGNSASSSSIPISSYSPSAKDFVPRRSTRISHPPMHFQDYVYYGVSSPFASNNFSSPFCISNSFVAYILTDSEPTTYKQAVTDPRCVVAMTKQVDDMSANGT</sequence>
<dbReference type="AlphaFoldDB" id="A0AAV3Q5L3"/>
<evidence type="ECO:0000256" key="1">
    <source>
        <dbReference type="SAM" id="MobiDB-lite"/>
    </source>
</evidence>
<name>A0AAV3Q5L3_LITER</name>
<gene>
    <name evidence="2" type="ORF">LIER_43435</name>
</gene>
<organism evidence="2 3">
    <name type="scientific">Lithospermum erythrorhizon</name>
    <name type="common">Purple gromwell</name>
    <name type="synonym">Lithospermum officinale var. erythrorhizon</name>
    <dbReference type="NCBI Taxonomy" id="34254"/>
    <lineage>
        <taxon>Eukaryota</taxon>
        <taxon>Viridiplantae</taxon>
        <taxon>Streptophyta</taxon>
        <taxon>Embryophyta</taxon>
        <taxon>Tracheophyta</taxon>
        <taxon>Spermatophyta</taxon>
        <taxon>Magnoliopsida</taxon>
        <taxon>eudicotyledons</taxon>
        <taxon>Gunneridae</taxon>
        <taxon>Pentapetalae</taxon>
        <taxon>asterids</taxon>
        <taxon>lamiids</taxon>
        <taxon>Boraginales</taxon>
        <taxon>Boraginaceae</taxon>
        <taxon>Boraginoideae</taxon>
        <taxon>Lithospermeae</taxon>
        <taxon>Lithospermum</taxon>
    </lineage>
</organism>
<accession>A0AAV3Q5L3</accession>
<feature type="compositionally biased region" description="Low complexity" evidence="1">
    <location>
        <begin position="86"/>
        <end position="100"/>
    </location>
</feature>